<feature type="compositionally biased region" description="Polar residues" evidence="3">
    <location>
        <begin position="195"/>
        <end position="205"/>
    </location>
</feature>
<organism evidence="5 6">
    <name type="scientific">Aedes aegypti</name>
    <name type="common">Yellowfever mosquito</name>
    <name type="synonym">Culex aegypti</name>
    <dbReference type="NCBI Taxonomy" id="7159"/>
    <lineage>
        <taxon>Eukaryota</taxon>
        <taxon>Metazoa</taxon>
        <taxon>Ecdysozoa</taxon>
        <taxon>Arthropoda</taxon>
        <taxon>Hexapoda</taxon>
        <taxon>Insecta</taxon>
        <taxon>Pterygota</taxon>
        <taxon>Neoptera</taxon>
        <taxon>Endopterygota</taxon>
        <taxon>Diptera</taxon>
        <taxon>Nematocera</taxon>
        <taxon>Culicoidea</taxon>
        <taxon>Culicidae</taxon>
        <taxon>Culicinae</taxon>
        <taxon>Aedini</taxon>
        <taxon>Aedes</taxon>
        <taxon>Stegomyia</taxon>
    </lineage>
</organism>
<dbReference type="PANTHER" id="PTHR15963">
    <property type="entry name" value="GENERAL RECEPTOR FOR PHOSPHOINOSITIDES 1-ASSOCIATED SCAFFOLD PROTEIN-RELATED"/>
    <property type="match status" value="1"/>
</dbReference>
<dbReference type="PhylomeDB" id="Q0IFI6"/>
<feature type="region of interest" description="Disordered" evidence="3">
    <location>
        <begin position="377"/>
        <end position="421"/>
    </location>
</feature>
<feature type="region of interest" description="Disordered" evidence="3">
    <location>
        <begin position="484"/>
        <end position="515"/>
    </location>
</feature>
<dbReference type="InterPro" id="IPR036034">
    <property type="entry name" value="PDZ_sf"/>
</dbReference>
<evidence type="ECO:0000256" key="1">
    <source>
        <dbReference type="ARBA" id="ARBA00004496"/>
    </source>
</evidence>
<dbReference type="InterPro" id="IPR052122">
    <property type="entry name" value="Intracell_Traff_Signaling_Reg"/>
</dbReference>
<dbReference type="GO" id="GO:0005737">
    <property type="term" value="C:cytoplasm"/>
    <property type="evidence" value="ECO:0007669"/>
    <property type="project" value="UniProtKB-SubCell"/>
</dbReference>
<dbReference type="Pfam" id="PF00595">
    <property type="entry name" value="PDZ"/>
    <property type="match status" value="1"/>
</dbReference>
<sequence>MVDMPTGNEVECKMITNIPTQSQVLEKVKSDRIASTKPDEDRRRRTIIVEKKNGSYGFTLQSYGIHYKKEQEVEMITYVDYVEYDGPAYRAGMREGDVILSINGYDMEKAEHKTLVNFIKNCDNRMRMVVLFEDCCRKVELHLKYIHLQELLKSKMNDLERICLKERELLEGKWKTHSLPARKKATPSTDDIDPGSTTDVESASGPSFCRPASSTEDVKKLLRQKTYIVPPPAQFMLAYHCLDSNYRYVIHPSTSTGATGNTEYSSGAASFNPSCAQSTAKLCKDHQHVIRGSSLDNSNVGSGQQAKSTSPTKSLHNYDTKSTKSSSRRHLHGHSCNPCMGHFLRGGGDKGNKTDKDNTSLDAYDLASPCCDPQCVPSRRKSKHHKDHHHKHKHRDKEAKESTKERIPRPKSQPHISPQSQANYLYRHSKDKHEHHHAKVYDLNASLTSHCSLHSCTSSEFNPAAENSPASYSTSISTDTLYWEPHSESTSASAGSAHKKPPATSSAGPSRPHTHQHHYYVQKYINPHTGQIQPIAMYAGPPVHKPKSWDNLAMKGYGGYGYGYGYLEMNKANIPAAQTRTQTTITIQHRNSIPRKNGYERYSAFVDVENYAPPPTQFLQETTTTTTTITTKSTENILAPYNISDQSLSCECIEGPSSSGGTGGGGKATSTMEILHDKTGYYSSLGGGSSAGTGNKKQIANLTEIARL</sequence>
<evidence type="ECO:0000256" key="3">
    <source>
        <dbReference type="SAM" id="MobiDB-lite"/>
    </source>
</evidence>
<dbReference type="STRING" id="7159.Q0IFI6"/>
<dbReference type="CDD" id="cd06713">
    <property type="entry name" value="PDZ_tamalin_CYTIP-like"/>
    <property type="match status" value="1"/>
</dbReference>
<dbReference type="PaxDb" id="7159-AAEL004842-PA"/>
<dbReference type="eggNOG" id="KOG3528">
    <property type="taxonomic scope" value="Eukaryota"/>
</dbReference>
<dbReference type="HOGENOM" id="CLU_015131_0_0_1"/>
<dbReference type="SMART" id="SM00228">
    <property type="entry name" value="PDZ"/>
    <property type="match status" value="1"/>
</dbReference>
<feature type="compositionally biased region" description="Polar residues" evidence="3">
    <location>
        <begin position="294"/>
        <end position="315"/>
    </location>
</feature>
<dbReference type="OMA" id="MGYYSHL"/>
<dbReference type="PROSITE" id="PS50106">
    <property type="entry name" value="PDZ"/>
    <property type="match status" value="1"/>
</dbReference>
<name>Q0IFI6_AEDAE</name>
<feature type="compositionally biased region" description="Basic residues" evidence="3">
    <location>
        <begin position="378"/>
        <end position="395"/>
    </location>
</feature>
<dbReference type="EMBL" id="CH477317">
    <property type="protein sequence ID" value="EAT43728.1"/>
    <property type="molecule type" value="Genomic_DNA"/>
</dbReference>
<feature type="region of interest" description="Disordered" evidence="3">
    <location>
        <begin position="180"/>
        <end position="213"/>
    </location>
</feature>
<dbReference type="SUPFAM" id="SSF50156">
    <property type="entry name" value="PDZ domain-like"/>
    <property type="match status" value="1"/>
</dbReference>
<dbReference type="AlphaFoldDB" id="Q0IFI6"/>
<dbReference type="Gene3D" id="2.30.42.10">
    <property type="match status" value="1"/>
</dbReference>
<evidence type="ECO:0000259" key="4">
    <source>
        <dbReference type="PROSITE" id="PS50106"/>
    </source>
</evidence>
<dbReference type="InterPro" id="IPR001478">
    <property type="entry name" value="PDZ"/>
</dbReference>
<reference evidence="5" key="3">
    <citation type="submission" date="2012-09" db="EMBL/GenBank/DDBJ databases">
        <authorList>
            <consortium name="VectorBase"/>
        </authorList>
    </citation>
    <scope>NUCLEOTIDE SEQUENCE</scope>
    <source>
        <strain evidence="5">Liverpool</strain>
    </source>
</reference>
<comment type="subcellular location">
    <subcellularLocation>
        <location evidence="1">Cytoplasm</location>
    </subcellularLocation>
</comment>
<reference evidence="5" key="2">
    <citation type="journal article" date="2007" name="Science">
        <title>Genome sequence of Aedes aegypti, a major arbovirus vector.</title>
        <authorList>
            <person name="Nene V."/>
            <person name="Wortman J.R."/>
            <person name="Lawson D."/>
            <person name="Haas B."/>
            <person name="Kodira C."/>
            <person name="Tu Z.J."/>
            <person name="Loftus B."/>
            <person name="Xi Z."/>
            <person name="Megy K."/>
            <person name="Grabherr M."/>
            <person name="Ren Q."/>
            <person name="Zdobnov E.M."/>
            <person name="Lobo N.F."/>
            <person name="Campbell K.S."/>
            <person name="Brown S.E."/>
            <person name="Bonaldo M.F."/>
            <person name="Zhu J."/>
            <person name="Sinkins S.P."/>
            <person name="Hogenkamp D.G."/>
            <person name="Amedeo P."/>
            <person name="Arensburger P."/>
            <person name="Atkinson P.W."/>
            <person name="Bidwell S."/>
            <person name="Biedler J."/>
            <person name="Birney E."/>
            <person name="Bruggner R.V."/>
            <person name="Costas J."/>
            <person name="Coy M.R."/>
            <person name="Crabtree J."/>
            <person name="Crawford M."/>
            <person name="Debruyn B."/>
            <person name="Decaprio D."/>
            <person name="Eiglmeier K."/>
            <person name="Eisenstadt E."/>
            <person name="El-Dorry H."/>
            <person name="Gelbart W.M."/>
            <person name="Gomes S.L."/>
            <person name="Hammond M."/>
            <person name="Hannick L.I."/>
            <person name="Hogan J.R."/>
            <person name="Holmes M.H."/>
            <person name="Jaffe D."/>
            <person name="Johnston J.S."/>
            <person name="Kennedy R.C."/>
            <person name="Koo H."/>
            <person name="Kravitz S."/>
            <person name="Kriventseva E.V."/>
            <person name="Kulp D."/>
            <person name="Labutti K."/>
            <person name="Lee E."/>
            <person name="Li S."/>
            <person name="Lovin D.D."/>
            <person name="Mao C."/>
            <person name="Mauceli E."/>
            <person name="Menck C.F."/>
            <person name="Miller J.R."/>
            <person name="Montgomery P."/>
            <person name="Mori A."/>
            <person name="Nascimento A.L."/>
            <person name="Naveira H.F."/>
            <person name="Nusbaum C."/>
            <person name="O'leary S."/>
            <person name="Orvis J."/>
            <person name="Pertea M."/>
            <person name="Quesneville H."/>
            <person name="Reidenbach K.R."/>
            <person name="Rogers Y.H."/>
            <person name="Roth C.W."/>
            <person name="Schneider J.R."/>
            <person name="Schatz M."/>
            <person name="Shumway M."/>
            <person name="Stanke M."/>
            <person name="Stinson E.O."/>
            <person name="Tubio J.M."/>
            <person name="Vanzee J.P."/>
            <person name="Verjovski-Almeida S."/>
            <person name="Werner D."/>
            <person name="White O."/>
            <person name="Wyder S."/>
            <person name="Zeng Q."/>
            <person name="Zhao Q."/>
            <person name="Zhao Y."/>
            <person name="Hill C.A."/>
            <person name="Raikhel A.S."/>
            <person name="Soares M.B."/>
            <person name="Knudson D.L."/>
            <person name="Lee N.H."/>
            <person name="Galagan J."/>
            <person name="Salzberg S.L."/>
            <person name="Paulsen I.T."/>
            <person name="Dimopoulos G."/>
            <person name="Collins F.H."/>
            <person name="Birren B."/>
            <person name="Fraser-Liggett C.M."/>
            <person name="Severson D.W."/>
        </authorList>
    </citation>
    <scope>NUCLEOTIDE SEQUENCE [LARGE SCALE GENOMIC DNA]</scope>
    <source>
        <strain evidence="5">Liverpool</strain>
    </source>
</reference>
<dbReference type="VEuPathDB" id="VectorBase:AAEL027319"/>
<evidence type="ECO:0000313" key="6">
    <source>
        <dbReference type="Proteomes" id="UP000682892"/>
    </source>
</evidence>
<gene>
    <name evidence="5" type="ORF">AaeL_AAEL004842</name>
</gene>
<feature type="compositionally biased region" description="Basic and acidic residues" evidence="3">
    <location>
        <begin position="396"/>
        <end position="408"/>
    </location>
</feature>
<reference evidence="5" key="1">
    <citation type="submission" date="2005-10" db="EMBL/GenBank/DDBJ databases">
        <authorList>
            <person name="Loftus B.J."/>
            <person name="Nene V.M."/>
            <person name="Hannick L.I."/>
            <person name="Bidwell S."/>
            <person name="Haas B."/>
            <person name="Amedeo P."/>
            <person name="Orvis J."/>
            <person name="Wortman J.R."/>
            <person name="White O.R."/>
            <person name="Salzberg S."/>
            <person name="Shumway M."/>
            <person name="Koo H."/>
            <person name="Zhao Y."/>
            <person name="Holmes M."/>
            <person name="Miller J."/>
            <person name="Schatz M."/>
            <person name="Pop M."/>
            <person name="Pai G."/>
            <person name="Utterback T."/>
            <person name="Rogers Y.-H."/>
            <person name="Kravitz S."/>
            <person name="Fraser C.M."/>
        </authorList>
    </citation>
    <scope>NUCLEOTIDE SEQUENCE</scope>
    <source>
        <strain evidence="5">Liverpool</strain>
    </source>
</reference>
<dbReference type="Proteomes" id="UP000682892">
    <property type="component" value="Chromosome 2"/>
</dbReference>
<evidence type="ECO:0000313" key="5">
    <source>
        <dbReference type="EMBL" id="EAT43728.1"/>
    </source>
</evidence>
<dbReference type="PANTHER" id="PTHR15963:SF5">
    <property type="entry name" value="SHORT SPINDLE 6, ISOFORM A"/>
    <property type="match status" value="1"/>
</dbReference>
<evidence type="ECO:0000256" key="2">
    <source>
        <dbReference type="ARBA" id="ARBA00022490"/>
    </source>
</evidence>
<feature type="domain" description="PDZ" evidence="4">
    <location>
        <begin position="46"/>
        <end position="134"/>
    </location>
</feature>
<proteinExistence type="predicted"/>
<accession>Q0IFI6</accession>
<feature type="region of interest" description="Disordered" evidence="3">
    <location>
        <begin position="293"/>
        <end position="334"/>
    </location>
</feature>
<protein>
    <submittedName>
        <fullName evidence="5">AAEL004842-PA</fullName>
    </submittedName>
</protein>
<keyword evidence="2" id="KW-0963">Cytoplasm</keyword>